<dbReference type="GO" id="GO:0004553">
    <property type="term" value="F:hydrolase activity, hydrolyzing O-glycosyl compounds"/>
    <property type="evidence" value="ECO:0007669"/>
    <property type="project" value="InterPro"/>
</dbReference>
<sequence>MLSLLLFLPLLSALSSVPCQTPEACIGGDPSSLHLIQPLDSSSQHLMLAVTGSGAGEAFSIRYLERDEEGNVEWIMGPDSYLKPTWSSSYLKNGNLAFWAPEFVPSEEEPESSGKMYYSISGGGINPSVDSISEFCIGLAYGTVHSLQNITWSDAGSPVICVSSEQANVGAPHAIDPSVVKSGERLYLTFGSWSDYGDGENQGARGGGVWMNELDPLTGMLKESVLEECGDDFPNCFNDEHFISAANHRGYNADEGYVDGNSIEASYIYHHETSGEYFMFVNWFYCCRGVDSTYQIMVGKSDKVEGPYYDKNGVSLVDTVADTQ</sequence>
<dbReference type="Pfam" id="PF04616">
    <property type="entry name" value="Glyco_hydro_43"/>
    <property type="match status" value="1"/>
</dbReference>
<evidence type="ECO:0000256" key="3">
    <source>
        <dbReference type="ARBA" id="ARBA00022801"/>
    </source>
</evidence>
<keyword evidence="4 7" id="KW-0326">Glycosidase</keyword>
<proteinExistence type="inferred from homology"/>
<dbReference type="Gene3D" id="2.115.10.20">
    <property type="entry name" value="Glycosyl hydrolase domain, family 43"/>
    <property type="match status" value="1"/>
</dbReference>
<comment type="pathway">
    <text evidence="1">Glycan metabolism; L-arabinan degradation.</text>
</comment>
<reference evidence="10" key="1">
    <citation type="journal article" date="2023" name="Commun. Biol.">
        <title>Genome analysis of Parmales, the sister group of diatoms, reveals the evolutionary specialization of diatoms from phago-mixotrophs to photoautotrophs.</title>
        <authorList>
            <person name="Ban H."/>
            <person name="Sato S."/>
            <person name="Yoshikawa S."/>
            <person name="Yamada K."/>
            <person name="Nakamura Y."/>
            <person name="Ichinomiya M."/>
            <person name="Sato N."/>
            <person name="Blanc-Mathieu R."/>
            <person name="Endo H."/>
            <person name="Kuwata A."/>
            <person name="Ogata H."/>
        </authorList>
    </citation>
    <scope>NUCLEOTIDE SEQUENCE [LARGE SCALE GENOMIC DNA]</scope>
    <source>
        <strain evidence="10">NIES 3700</strain>
    </source>
</reference>
<dbReference type="InterPro" id="IPR023296">
    <property type="entry name" value="Glyco_hydro_beta-prop_sf"/>
</dbReference>
<dbReference type="EMBL" id="BRXW01000900">
    <property type="protein sequence ID" value="GMH78566.1"/>
    <property type="molecule type" value="Genomic_DNA"/>
</dbReference>
<keyword evidence="10" id="KW-1185">Reference proteome</keyword>
<feature type="site" description="Important for catalytic activity, responsible for pKa modulation of the active site Glu and correct orientation of both the proton donor and substrate" evidence="6">
    <location>
        <position position="176"/>
    </location>
</feature>
<dbReference type="SUPFAM" id="SSF75005">
    <property type="entry name" value="Arabinanase/levansucrase/invertase"/>
    <property type="match status" value="1"/>
</dbReference>
<name>A0A9W7AVJ0_9STRA</name>
<comment type="caution">
    <text evidence="9">The sequence shown here is derived from an EMBL/GenBank/DDBJ whole genome shotgun (WGS) entry which is preliminary data.</text>
</comment>
<gene>
    <name evidence="9" type="ORF">TrLO_g425</name>
</gene>
<comment type="similarity">
    <text evidence="2 7">Belongs to the glycosyl hydrolase 43 family.</text>
</comment>
<accession>A0A9W7AVJ0</accession>
<evidence type="ECO:0000313" key="9">
    <source>
        <dbReference type="EMBL" id="GMH78566.1"/>
    </source>
</evidence>
<evidence type="ECO:0000256" key="6">
    <source>
        <dbReference type="PIRSR" id="PIRSR606710-2"/>
    </source>
</evidence>
<evidence type="ECO:0000256" key="5">
    <source>
        <dbReference type="ARBA" id="ARBA00042202"/>
    </source>
</evidence>
<evidence type="ECO:0000256" key="8">
    <source>
        <dbReference type="SAM" id="SignalP"/>
    </source>
</evidence>
<dbReference type="OrthoDB" id="195678at2759"/>
<evidence type="ECO:0000256" key="2">
    <source>
        <dbReference type="ARBA" id="ARBA00009865"/>
    </source>
</evidence>
<dbReference type="PANTHER" id="PTHR43301">
    <property type="entry name" value="ARABINAN ENDO-1,5-ALPHA-L-ARABINOSIDASE"/>
    <property type="match status" value="1"/>
</dbReference>
<dbReference type="InterPro" id="IPR050727">
    <property type="entry name" value="GH43_arabinanases"/>
</dbReference>
<feature type="chain" id="PRO_5040780900" description="Endo-1,5-alpha-L-arabinanase A" evidence="8">
    <location>
        <begin position="20"/>
        <end position="324"/>
    </location>
</feature>
<evidence type="ECO:0000256" key="4">
    <source>
        <dbReference type="ARBA" id="ARBA00023295"/>
    </source>
</evidence>
<keyword evidence="3 7" id="KW-0378">Hydrolase</keyword>
<evidence type="ECO:0000256" key="7">
    <source>
        <dbReference type="RuleBase" id="RU361187"/>
    </source>
</evidence>
<evidence type="ECO:0000313" key="10">
    <source>
        <dbReference type="Proteomes" id="UP001165122"/>
    </source>
</evidence>
<evidence type="ECO:0000256" key="1">
    <source>
        <dbReference type="ARBA" id="ARBA00004834"/>
    </source>
</evidence>
<feature type="signal peptide" evidence="8">
    <location>
        <begin position="1"/>
        <end position="19"/>
    </location>
</feature>
<organism evidence="9 10">
    <name type="scientific">Triparma laevis f. longispina</name>
    <dbReference type="NCBI Taxonomy" id="1714387"/>
    <lineage>
        <taxon>Eukaryota</taxon>
        <taxon>Sar</taxon>
        <taxon>Stramenopiles</taxon>
        <taxon>Ochrophyta</taxon>
        <taxon>Bolidophyceae</taxon>
        <taxon>Parmales</taxon>
        <taxon>Triparmaceae</taxon>
        <taxon>Triparma</taxon>
    </lineage>
</organism>
<dbReference type="Proteomes" id="UP001165122">
    <property type="component" value="Unassembled WGS sequence"/>
</dbReference>
<dbReference type="GO" id="GO:0005975">
    <property type="term" value="P:carbohydrate metabolic process"/>
    <property type="evidence" value="ECO:0007669"/>
    <property type="project" value="InterPro"/>
</dbReference>
<keyword evidence="8" id="KW-0732">Signal</keyword>
<protein>
    <recommendedName>
        <fullName evidence="5">Endo-1,5-alpha-L-arabinanase A</fullName>
    </recommendedName>
</protein>
<dbReference type="PANTHER" id="PTHR43301:SF3">
    <property type="entry name" value="ARABINAN ENDO-1,5-ALPHA-L-ARABINOSIDASE A-RELATED"/>
    <property type="match status" value="1"/>
</dbReference>
<dbReference type="InterPro" id="IPR006710">
    <property type="entry name" value="Glyco_hydro_43"/>
</dbReference>
<dbReference type="AlphaFoldDB" id="A0A9W7AVJ0"/>
<feature type="non-terminal residue" evidence="9">
    <location>
        <position position="324"/>
    </location>
</feature>